<proteinExistence type="inferred from homology"/>
<keyword evidence="3" id="KW-1185">Reference proteome</keyword>
<comment type="subunit">
    <text evidence="1">Heterotrimer of A, B and C subunits.</text>
</comment>
<gene>
    <name evidence="1" type="primary">gatC</name>
    <name evidence="2" type="ORF">CLV31_105244</name>
</gene>
<dbReference type="PANTHER" id="PTHR15004">
    <property type="entry name" value="GLUTAMYL-TRNA(GLN) AMIDOTRANSFERASE SUBUNIT C, MITOCHONDRIAL"/>
    <property type="match status" value="1"/>
</dbReference>
<dbReference type="HAMAP" id="MF_00122">
    <property type="entry name" value="GatC"/>
    <property type="match status" value="1"/>
</dbReference>
<keyword evidence="1" id="KW-0067">ATP-binding</keyword>
<dbReference type="GO" id="GO:0070681">
    <property type="term" value="P:glutaminyl-tRNAGln biosynthesis via transamidation"/>
    <property type="evidence" value="ECO:0007669"/>
    <property type="project" value="TreeGrafter"/>
</dbReference>
<evidence type="ECO:0000256" key="1">
    <source>
        <dbReference type="HAMAP-Rule" id="MF_00122"/>
    </source>
</evidence>
<comment type="catalytic activity">
    <reaction evidence="1">
        <text>L-glutamyl-tRNA(Gln) + L-glutamine + ATP + H2O = L-glutaminyl-tRNA(Gln) + L-glutamate + ADP + phosphate + H(+)</text>
        <dbReference type="Rhea" id="RHEA:17521"/>
        <dbReference type="Rhea" id="RHEA-COMP:9681"/>
        <dbReference type="Rhea" id="RHEA-COMP:9684"/>
        <dbReference type="ChEBI" id="CHEBI:15377"/>
        <dbReference type="ChEBI" id="CHEBI:15378"/>
        <dbReference type="ChEBI" id="CHEBI:29985"/>
        <dbReference type="ChEBI" id="CHEBI:30616"/>
        <dbReference type="ChEBI" id="CHEBI:43474"/>
        <dbReference type="ChEBI" id="CHEBI:58359"/>
        <dbReference type="ChEBI" id="CHEBI:78520"/>
        <dbReference type="ChEBI" id="CHEBI:78521"/>
        <dbReference type="ChEBI" id="CHEBI:456216"/>
    </reaction>
</comment>
<evidence type="ECO:0000313" key="2">
    <source>
        <dbReference type="EMBL" id="PZV84017.1"/>
    </source>
</evidence>
<dbReference type="AlphaFoldDB" id="A0A326RTI9"/>
<dbReference type="EC" id="6.3.5.-" evidence="1"/>
<dbReference type="GO" id="GO:0050566">
    <property type="term" value="F:asparaginyl-tRNA synthase (glutamine-hydrolyzing) activity"/>
    <property type="evidence" value="ECO:0007669"/>
    <property type="project" value="RHEA"/>
</dbReference>
<keyword evidence="1" id="KW-0436">Ligase</keyword>
<name>A0A326RTI9_9BACT</name>
<comment type="caution">
    <text evidence="2">The sequence shown here is derived from an EMBL/GenBank/DDBJ whole genome shotgun (WGS) entry which is preliminary data.</text>
</comment>
<reference evidence="2 3" key="1">
    <citation type="submission" date="2018-06" db="EMBL/GenBank/DDBJ databases">
        <title>Genomic Encyclopedia of Archaeal and Bacterial Type Strains, Phase II (KMG-II): from individual species to whole genera.</title>
        <authorList>
            <person name="Goeker M."/>
        </authorList>
    </citation>
    <scope>NUCLEOTIDE SEQUENCE [LARGE SCALE GENOMIC DNA]</scope>
    <source>
        <strain evidence="2 3">T4</strain>
    </source>
</reference>
<dbReference type="InterPro" id="IPR003837">
    <property type="entry name" value="GatC"/>
</dbReference>
<comment type="catalytic activity">
    <reaction evidence="1">
        <text>L-aspartyl-tRNA(Asn) + L-glutamine + ATP + H2O = L-asparaginyl-tRNA(Asn) + L-glutamate + ADP + phosphate + 2 H(+)</text>
        <dbReference type="Rhea" id="RHEA:14513"/>
        <dbReference type="Rhea" id="RHEA-COMP:9674"/>
        <dbReference type="Rhea" id="RHEA-COMP:9677"/>
        <dbReference type="ChEBI" id="CHEBI:15377"/>
        <dbReference type="ChEBI" id="CHEBI:15378"/>
        <dbReference type="ChEBI" id="CHEBI:29985"/>
        <dbReference type="ChEBI" id="CHEBI:30616"/>
        <dbReference type="ChEBI" id="CHEBI:43474"/>
        <dbReference type="ChEBI" id="CHEBI:58359"/>
        <dbReference type="ChEBI" id="CHEBI:78515"/>
        <dbReference type="ChEBI" id="CHEBI:78516"/>
        <dbReference type="ChEBI" id="CHEBI:456216"/>
    </reaction>
</comment>
<comment type="similarity">
    <text evidence="1">Belongs to the GatC family.</text>
</comment>
<comment type="function">
    <text evidence="1">Allows the formation of correctly charged Asn-tRNA(Asn) or Gln-tRNA(Gln) through the transamidation of misacylated Asp-tRNA(Asn) or Glu-tRNA(Gln) in organisms which lack either or both of asparaginyl-tRNA or glutaminyl-tRNA synthetases. The reaction takes place in the presence of glutamine and ATP through an activated phospho-Asp-tRNA(Asn) or phospho-Glu-tRNA(Gln).</text>
</comment>
<protein>
    <recommendedName>
        <fullName evidence="1">Aspartyl/glutamyl-tRNA(Asn/Gln) amidotransferase subunit C</fullName>
        <shortName evidence="1">Asp/Glu-ADT subunit C</shortName>
        <ecNumber evidence="1">6.3.5.-</ecNumber>
    </recommendedName>
</protein>
<dbReference type="InterPro" id="IPR036113">
    <property type="entry name" value="Asp/Glu-ADT_sf_sub_c"/>
</dbReference>
<dbReference type="GO" id="GO:0006412">
    <property type="term" value="P:translation"/>
    <property type="evidence" value="ECO:0007669"/>
    <property type="project" value="UniProtKB-UniRule"/>
</dbReference>
<dbReference type="GO" id="GO:0050567">
    <property type="term" value="F:glutaminyl-tRNA synthase (glutamine-hydrolyzing) activity"/>
    <property type="evidence" value="ECO:0007669"/>
    <property type="project" value="UniProtKB-UniRule"/>
</dbReference>
<dbReference type="Pfam" id="PF02686">
    <property type="entry name" value="GatC"/>
    <property type="match status" value="1"/>
</dbReference>
<dbReference type="NCBIfam" id="TIGR00135">
    <property type="entry name" value="gatC"/>
    <property type="match status" value="1"/>
</dbReference>
<dbReference type="PANTHER" id="PTHR15004:SF0">
    <property type="entry name" value="GLUTAMYL-TRNA(GLN) AMIDOTRANSFERASE SUBUNIT C, MITOCHONDRIAL"/>
    <property type="match status" value="1"/>
</dbReference>
<dbReference type="EMBL" id="QKTX01000005">
    <property type="protein sequence ID" value="PZV84017.1"/>
    <property type="molecule type" value="Genomic_DNA"/>
</dbReference>
<keyword evidence="1" id="KW-0547">Nucleotide-binding</keyword>
<keyword evidence="1" id="KW-0648">Protein biosynthesis</keyword>
<dbReference type="GO" id="GO:0016740">
    <property type="term" value="F:transferase activity"/>
    <property type="evidence" value="ECO:0007669"/>
    <property type="project" value="UniProtKB-KW"/>
</dbReference>
<keyword evidence="2" id="KW-0808">Transferase</keyword>
<evidence type="ECO:0000313" key="3">
    <source>
        <dbReference type="Proteomes" id="UP000248917"/>
    </source>
</evidence>
<dbReference type="Proteomes" id="UP000248917">
    <property type="component" value="Unassembled WGS sequence"/>
</dbReference>
<dbReference type="GO" id="GO:0005524">
    <property type="term" value="F:ATP binding"/>
    <property type="evidence" value="ECO:0007669"/>
    <property type="project" value="UniProtKB-KW"/>
</dbReference>
<organism evidence="2 3">
    <name type="scientific">Algoriphagus aquaeductus</name>
    <dbReference type="NCBI Taxonomy" id="475299"/>
    <lineage>
        <taxon>Bacteria</taxon>
        <taxon>Pseudomonadati</taxon>
        <taxon>Bacteroidota</taxon>
        <taxon>Cytophagia</taxon>
        <taxon>Cytophagales</taxon>
        <taxon>Cyclobacteriaceae</taxon>
        <taxon>Algoriphagus</taxon>
    </lineage>
</organism>
<dbReference type="GO" id="GO:0006450">
    <property type="term" value="P:regulation of translational fidelity"/>
    <property type="evidence" value="ECO:0007669"/>
    <property type="project" value="InterPro"/>
</dbReference>
<sequence>MFRGNSTTASGRQSELIERNRLNGLIFPQLNLYKMKITKESIKKIAHLARLEFDENSAEKMSKDMSQILDWVEQLNEVDTSGVEPLTTMSSEVNVMREDKVGNHLSHEEALKNAPKSDSDYFRVPKVLE</sequence>
<dbReference type="SUPFAM" id="SSF141000">
    <property type="entry name" value="Glu-tRNAGln amidotransferase C subunit"/>
    <property type="match status" value="1"/>
</dbReference>
<accession>A0A326RTI9</accession>
<dbReference type="Gene3D" id="1.10.20.60">
    <property type="entry name" value="Glu-tRNAGln amidotransferase C subunit, N-terminal domain"/>
    <property type="match status" value="1"/>
</dbReference>